<sequence length="177" mass="19263">MGVVFVNILHDQRGSVHLMLLPMYLVMVLSLFSMVAVSAFAAKKNAVTVYQWLDAVMDFTAQAITYNRAGEDYESRTPEAQQWFVYAFSRMVDADFDGSNFTPHGSFPPGPVRLVSFGYAPPGTPVPGSSGQATTAGPGYQAELEVPVLKANLPFIGLQYVTVPMRVVGVVKPLAER</sequence>
<organism evidence="2 3">
    <name type="scientific">Desulfofundulus luciae</name>
    <dbReference type="NCBI Taxonomy" id="74702"/>
    <lineage>
        <taxon>Bacteria</taxon>
        <taxon>Bacillati</taxon>
        <taxon>Bacillota</taxon>
        <taxon>Clostridia</taxon>
        <taxon>Eubacteriales</taxon>
        <taxon>Peptococcaceae</taxon>
        <taxon>Desulfofundulus</taxon>
    </lineage>
</organism>
<feature type="transmembrane region" description="Helical" evidence="1">
    <location>
        <begin position="20"/>
        <end position="42"/>
    </location>
</feature>
<dbReference type="EMBL" id="JAUSUX010000028">
    <property type="protein sequence ID" value="MDQ0287489.1"/>
    <property type="molecule type" value="Genomic_DNA"/>
</dbReference>
<gene>
    <name evidence="2" type="ORF">J2Z49_002617</name>
</gene>
<protein>
    <recommendedName>
        <fullName evidence="4">Flp pilus-assembly TadG-like N-terminal domain-containing protein</fullName>
    </recommendedName>
</protein>
<evidence type="ECO:0000313" key="2">
    <source>
        <dbReference type="EMBL" id="MDQ0287489.1"/>
    </source>
</evidence>
<comment type="caution">
    <text evidence="2">The sequence shown here is derived from an EMBL/GenBank/DDBJ whole genome shotgun (WGS) entry which is preliminary data.</text>
</comment>
<keyword evidence="1" id="KW-1133">Transmembrane helix</keyword>
<dbReference type="Proteomes" id="UP001225644">
    <property type="component" value="Unassembled WGS sequence"/>
</dbReference>
<keyword evidence="1" id="KW-0472">Membrane</keyword>
<keyword evidence="3" id="KW-1185">Reference proteome</keyword>
<keyword evidence="1" id="KW-0812">Transmembrane</keyword>
<evidence type="ECO:0008006" key="4">
    <source>
        <dbReference type="Google" id="ProtNLM"/>
    </source>
</evidence>
<name>A0ABU0B439_9FIRM</name>
<reference evidence="2 3" key="1">
    <citation type="submission" date="2023-07" db="EMBL/GenBank/DDBJ databases">
        <title>Genomic Encyclopedia of Type Strains, Phase IV (KMG-IV): sequencing the most valuable type-strain genomes for metagenomic binning, comparative biology and taxonomic classification.</title>
        <authorList>
            <person name="Goeker M."/>
        </authorList>
    </citation>
    <scope>NUCLEOTIDE SEQUENCE [LARGE SCALE GENOMIC DNA]</scope>
    <source>
        <strain evidence="2 3">DSM 12396</strain>
    </source>
</reference>
<accession>A0ABU0B439</accession>
<evidence type="ECO:0000313" key="3">
    <source>
        <dbReference type="Proteomes" id="UP001225644"/>
    </source>
</evidence>
<evidence type="ECO:0000256" key="1">
    <source>
        <dbReference type="SAM" id="Phobius"/>
    </source>
</evidence>
<proteinExistence type="predicted"/>